<evidence type="ECO:0000313" key="3">
    <source>
        <dbReference type="Proteomes" id="UP000826271"/>
    </source>
</evidence>
<accession>A0AAV6WQF4</accession>
<proteinExistence type="predicted"/>
<organism evidence="2 3">
    <name type="scientific">Buddleja alternifolia</name>
    <dbReference type="NCBI Taxonomy" id="168488"/>
    <lineage>
        <taxon>Eukaryota</taxon>
        <taxon>Viridiplantae</taxon>
        <taxon>Streptophyta</taxon>
        <taxon>Embryophyta</taxon>
        <taxon>Tracheophyta</taxon>
        <taxon>Spermatophyta</taxon>
        <taxon>Magnoliopsida</taxon>
        <taxon>eudicotyledons</taxon>
        <taxon>Gunneridae</taxon>
        <taxon>Pentapetalae</taxon>
        <taxon>asterids</taxon>
        <taxon>lamiids</taxon>
        <taxon>Lamiales</taxon>
        <taxon>Scrophulariaceae</taxon>
        <taxon>Buddlejeae</taxon>
        <taxon>Buddleja</taxon>
    </lineage>
</organism>
<feature type="transmembrane region" description="Helical" evidence="1">
    <location>
        <begin position="266"/>
        <end position="289"/>
    </location>
</feature>
<sequence length="345" mass="39849">MGSSLLRYFSLKSSRDANDPIFRTERTLSLLRHDIFLLENQLPFFVLSHLFNITKTDEDHEDLISLVLCFADKMFLNLSVSSRVSRRLAFKNIDHLCGLIHDVFCFPAPWYSCKRNEGENLENIDSAASLREAGIRFKNVEESGSFMDISFFDGVLQIPHLSIYDETESQLRNMATHEQYLPGDTPKYISDYLCFMHRLINTSDDVKLLRTRGIIKNWLGDDEKVCAMFNKLGRDILTSPDFSYTQVFNDVNSHCRRRRKKWTANLCRTHFNSPWSIISLLAAVILLLFTANGRVILAVISHFLVALAMNFDSILNEGVVHFEKTSDKWGKDMHGDEWQEALLYL</sequence>
<reference evidence="2" key="1">
    <citation type="submission" date="2019-10" db="EMBL/GenBank/DDBJ databases">
        <authorList>
            <person name="Zhang R."/>
            <person name="Pan Y."/>
            <person name="Wang J."/>
            <person name="Ma R."/>
            <person name="Yu S."/>
        </authorList>
    </citation>
    <scope>NUCLEOTIDE SEQUENCE</scope>
    <source>
        <strain evidence="2">LA-IB0</strain>
        <tissue evidence="2">Leaf</tissue>
    </source>
</reference>
<dbReference type="Proteomes" id="UP000826271">
    <property type="component" value="Unassembled WGS sequence"/>
</dbReference>
<dbReference type="PANTHER" id="PTHR31170">
    <property type="entry name" value="BNAC04G53230D PROTEIN"/>
    <property type="match status" value="1"/>
</dbReference>
<keyword evidence="1" id="KW-1133">Transmembrane helix</keyword>
<evidence type="ECO:0000313" key="2">
    <source>
        <dbReference type="EMBL" id="KAG8370291.1"/>
    </source>
</evidence>
<dbReference type="InterPro" id="IPR004158">
    <property type="entry name" value="DUF247_pln"/>
</dbReference>
<comment type="caution">
    <text evidence="2">The sequence shown here is derived from an EMBL/GenBank/DDBJ whole genome shotgun (WGS) entry which is preliminary data.</text>
</comment>
<keyword evidence="1" id="KW-0812">Transmembrane</keyword>
<dbReference type="Pfam" id="PF03140">
    <property type="entry name" value="DUF247"/>
    <property type="match status" value="1"/>
</dbReference>
<protein>
    <submittedName>
        <fullName evidence="2">Uncharacterized protein</fullName>
    </submittedName>
</protein>
<name>A0AAV6WQF4_9LAMI</name>
<keyword evidence="1" id="KW-0472">Membrane</keyword>
<dbReference type="PANTHER" id="PTHR31170:SF17">
    <property type="match status" value="1"/>
</dbReference>
<gene>
    <name evidence="2" type="ORF">BUALT_Bualt14G0101700</name>
</gene>
<dbReference type="AlphaFoldDB" id="A0AAV6WQF4"/>
<keyword evidence="3" id="KW-1185">Reference proteome</keyword>
<evidence type="ECO:0000256" key="1">
    <source>
        <dbReference type="SAM" id="Phobius"/>
    </source>
</evidence>
<dbReference type="EMBL" id="WHWC01000014">
    <property type="protein sequence ID" value="KAG8370291.1"/>
    <property type="molecule type" value="Genomic_DNA"/>
</dbReference>